<evidence type="ECO:0000256" key="2">
    <source>
        <dbReference type="ARBA" id="ARBA00022692"/>
    </source>
</evidence>
<dbReference type="OrthoDB" id="2117453at2759"/>
<evidence type="ECO:0000259" key="6">
    <source>
        <dbReference type="Pfam" id="PF01284"/>
    </source>
</evidence>
<keyword evidence="3 5" id="KW-1133">Transmembrane helix</keyword>
<sequence length="177" mass="19015">MPFPDLAILALLATALVFSIIELGLSAYAVSVTDRTYYGYRGHTPGEYAFLLFASLWTLLVVGALAVLDFLGARKGGVSRPYPWLGWATLGVNFVTWVFWLAGFSALAAFFGGNPRGTAGALLAFAVMLWLIFTALLILNALTAFTVLRSDRGAYPPLFSRDGKVSRPNQGPAMTSA</sequence>
<name>W2RML0_CYPE1</name>
<dbReference type="VEuPathDB" id="FungiDB:HMPREF1541_07374"/>
<evidence type="ECO:0000313" key="7">
    <source>
        <dbReference type="EMBL" id="ETN37751.1"/>
    </source>
</evidence>
<keyword evidence="2 5" id="KW-0812">Transmembrane</keyword>
<keyword evidence="8" id="KW-1185">Reference proteome</keyword>
<organism evidence="7 8">
    <name type="scientific">Cyphellophora europaea (strain CBS 101466)</name>
    <name type="common">Phialophora europaea</name>
    <dbReference type="NCBI Taxonomy" id="1220924"/>
    <lineage>
        <taxon>Eukaryota</taxon>
        <taxon>Fungi</taxon>
        <taxon>Dikarya</taxon>
        <taxon>Ascomycota</taxon>
        <taxon>Pezizomycotina</taxon>
        <taxon>Eurotiomycetes</taxon>
        <taxon>Chaetothyriomycetidae</taxon>
        <taxon>Chaetothyriales</taxon>
        <taxon>Cyphellophoraceae</taxon>
        <taxon>Cyphellophora</taxon>
    </lineage>
</organism>
<dbReference type="HOGENOM" id="CLU_116841_0_0_1"/>
<dbReference type="STRING" id="1220924.W2RML0"/>
<dbReference type="GO" id="GO:0016020">
    <property type="term" value="C:membrane"/>
    <property type="evidence" value="ECO:0007669"/>
    <property type="project" value="UniProtKB-SubCell"/>
</dbReference>
<dbReference type="InterPro" id="IPR008253">
    <property type="entry name" value="Marvel"/>
</dbReference>
<dbReference type="Pfam" id="PF01284">
    <property type="entry name" value="MARVEL"/>
    <property type="match status" value="1"/>
</dbReference>
<dbReference type="AlphaFoldDB" id="W2RML0"/>
<reference evidence="7 8" key="1">
    <citation type="submission" date="2013-03" db="EMBL/GenBank/DDBJ databases">
        <title>The Genome Sequence of Phialophora europaea CBS 101466.</title>
        <authorList>
            <consortium name="The Broad Institute Genomics Platform"/>
            <person name="Cuomo C."/>
            <person name="de Hoog S."/>
            <person name="Gorbushina A."/>
            <person name="Walker B."/>
            <person name="Young S.K."/>
            <person name="Zeng Q."/>
            <person name="Gargeya S."/>
            <person name="Fitzgerald M."/>
            <person name="Haas B."/>
            <person name="Abouelleil A."/>
            <person name="Allen A.W."/>
            <person name="Alvarado L."/>
            <person name="Arachchi H.M."/>
            <person name="Berlin A.M."/>
            <person name="Chapman S.B."/>
            <person name="Gainer-Dewar J."/>
            <person name="Goldberg J."/>
            <person name="Griggs A."/>
            <person name="Gujja S."/>
            <person name="Hansen M."/>
            <person name="Howarth C."/>
            <person name="Imamovic A."/>
            <person name="Ireland A."/>
            <person name="Larimer J."/>
            <person name="McCowan C."/>
            <person name="Murphy C."/>
            <person name="Pearson M."/>
            <person name="Poon T.W."/>
            <person name="Priest M."/>
            <person name="Roberts A."/>
            <person name="Saif S."/>
            <person name="Shea T."/>
            <person name="Sisk P."/>
            <person name="Sykes S."/>
            <person name="Wortman J."/>
            <person name="Nusbaum C."/>
            <person name="Birren B."/>
        </authorList>
    </citation>
    <scope>NUCLEOTIDE SEQUENCE [LARGE SCALE GENOMIC DNA]</scope>
    <source>
        <strain evidence="7 8">CBS 101466</strain>
    </source>
</reference>
<gene>
    <name evidence="7" type="ORF">HMPREF1541_07374</name>
</gene>
<dbReference type="eggNOG" id="ENOG502RANG">
    <property type="taxonomic scope" value="Eukaryota"/>
</dbReference>
<feature type="domain" description="MARVEL" evidence="6">
    <location>
        <begin position="9"/>
        <end position="139"/>
    </location>
</feature>
<dbReference type="InParanoid" id="W2RML0"/>
<evidence type="ECO:0000313" key="8">
    <source>
        <dbReference type="Proteomes" id="UP000030752"/>
    </source>
</evidence>
<proteinExistence type="predicted"/>
<feature type="transmembrane region" description="Helical" evidence="5">
    <location>
        <begin position="123"/>
        <end position="148"/>
    </location>
</feature>
<evidence type="ECO:0000256" key="4">
    <source>
        <dbReference type="ARBA" id="ARBA00023136"/>
    </source>
</evidence>
<evidence type="ECO:0000256" key="5">
    <source>
        <dbReference type="SAM" id="Phobius"/>
    </source>
</evidence>
<dbReference type="RefSeq" id="XP_008719920.1">
    <property type="nucleotide sequence ID" value="XM_008721698.1"/>
</dbReference>
<feature type="transmembrane region" description="Helical" evidence="5">
    <location>
        <begin position="48"/>
        <end position="72"/>
    </location>
</feature>
<protein>
    <recommendedName>
        <fullName evidence="6">MARVEL domain-containing protein</fullName>
    </recommendedName>
</protein>
<feature type="transmembrane region" description="Helical" evidence="5">
    <location>
        <begin position="84"/>
        <end position="111"/>
    </location>
</feature>
<dbReference type="GeneID" id="19974713"/>
<keyword evidence="4 5" id="KW-0472">Membrane</keyword>
<accession>W2RML0</accession>
<dbReference type="EMBL" id="KB822723">
    <property type="protein sequence ID" value="ETN37751.1"/>
    <property type="molecule type" value="Genomic_DNA"/>
</dbReference>
<dbReference type="Proteomes" id="UP000030752">
    <property type="component" value="Unassembled WGS sequence"/>
</dbReference>
<evidence type="ECO:0000256" key="3">
    <source>
        <dbReference type="ARBA" id="ARBA00022989"/>
    </source>
</evidence>
<comment type="subcellular location">
    <subcellularLocation>
        <location evidence="1">Membrane</location>
        <topology evidence="1">Multi-pass membrane protein</topology>
    </subcellularLocation>
</comment>
<evidence type="ECO:0000256" key="1">
    <source>
        <dbReference type="ARBA" id="ARBA00004141"/>
    </source>
</evidence>